<protein>
    <submittedName>
        <fullName evidence="5">Aspartyl asparaginyl beta-hydroxylase</fullName>
    </submittedName>
</protein>
<dbReference type="SUPFAM" id="SSF51197">
    <property type="entry name" value="Clavaminate synthase-like"/>
    <property type="match status" value="1"/>
</dbReference>
<dbReference type="PANTHER" id="PTHR46332">
    <property type="entry name" value="ASPARTATE BETA-HYDROXYLASE DOMAIN-CONTAINING PROTEIN 2"/>
    <property type="match status" value="1"/>
</dbReference>
<proteinExistence type="inferred from homology"/>
<feature type="domain" description="Aspartyl/asparaginy/proline hydroxylase" evidence="4">
    <location>
        <begin position="98"/>
        <end position="179"/>
    </location>
</feature>
<dbReference type="Pfam" id="PF05118">
    <property type="entry name" value="Asp_Arg_Hydrox"/>
    <property type="match status" value="1"/>
</dbReference>
<reference evidence="5 6" key="1">
    <citation type="submission" date="2024-03" db="EMBL/GenBank/DDBJ databases">
        <title>Aureococcus anophagefferens CCMP1851 and Kratosvirus quantuckense: Draft genome of a second virus-susceptible host strain in the model system.</title>
        <authorList>
            <person name="Chase E."/>
            <person name="Truchon A.R."/>
            <person name="Schepens W."/>
            <person name="Wilhelm S.W."/>
        </authorList>
    </citation>
    <scope>NUCLEOTIDE SEQUENCE [LARGE SCALE GENOMIC DNA]</scope>
    <source>
        <strain evidence="5 6">CCMP1851</strain>
    </source>
</reference>
<organism evidence="5 6">
    <name type="scientific">Aureococcus anophagefferens</name>
    <name type="common">Harmful bloom alga</name>
    <dbReference type="NCBI Taxonomy" id="44056"/>
    <lineage>
        <taxon>Eukaryota</taxon>
        <taxon>Sar</taxon>
        <taxon>Stramenopiles</taxon>
        <taxon>Ochrophyta</taxon>
        <taxon>Pelagophyceae</taxon>
        <taxon>Pelagomonadales</taxon>
        <taxon>Pelagomonadaceae</taxon>
        <taxon>Aureococcus</taxon>
    </lineage>
</organism>
<comment type="similarity">
    <text evidence="1">Belongs to the aspartyl/asparaginyl beta-hydroxylase family.</text>
</comment>
<keyword evidence="3" id="KW-0560">Oxidoreductase</keyword>
<evidence type="ECO:0000313" key="5">
    <source>
        <dbReference type="EMBL" id="KAK7241217.1"/>
    </source>
</evidence>
<evidence type="ECO:0000313" key="6">
    <source>
        <dbReference type="Proteomes" id="UP001363151"/>
    </source>
</evidence>
<dbReference type="InterPro" id="IPR007803">
    <property type="entry name" value="Asp/Arg/Pro-Hydrxlase"/>
</dbReference>
<sequence>MDGAALRFYDFVHDYCRCLRRLGRPGAADGVFEASRNASGASFPWAGAPAQMPCCGALAPAAVLPVEGERPWHGAGARAVVGAPTAVAVDGAGFCCRVEILRLDAAGHVLPHTAPTNARLKAHLGLATPPAGAASLTVAGETRTFDDGTVLCFDDSFWHEARNDDGAAPRYVLSVDFWKEGLAAR</sequence>
<gene>
    <name evidence="5" type="ORF">SO694_00051235</name>
</gene>
<accession>A0ABR1FY95</accession>
<keyword evidence="2" id="KW-0223">Dioxygenase</keyword>
<evidence type="ECO:0000256" key="2">
    <source>
        <dbReference type="ARBA" id="ARBA00022964"/>
    </source>
</evidence>
<evidence type="ECO:0000256" key="1">
    <source>
        <dbReference type="ARBA" id="ARBA00007730"/>
    </source>
</evidence>
<comment type="caution">
    <text evidence="5">The sequence shown here is derived from an EMBL/GenBank/DDBJ whole genome shotgun (WGS) entry which is preliminary data.</text>
</comment>
<dbReference type="InterPro" id="IPR027443">
    <property type="entry name" value="IPNS-like_sf"/>
</dbReference>
<dbReference type="PANTHER" id="PTHR46332:SF5">
    <property type="entry name" value="ASPARTATE BETA-HYDROXYLASE DOMAIN CONTAINING 2"/>
    <property type="match status" value="1"/>
</dbReference>
<dbReference type="Gene3D" id="2.60.120.330">
    <property type="entry name" value="B-lactam Antibiotic, Isopenicillin N Synthase, Chain"/>
    <property type="match status" value="1"/>
</dbReference>
<name>A0ABR1FY95_AURAN</name>
<dbReference type="InterPro" id="IPR051821">
    <property type="entry name" value="Asp/Asn_beta-hydroxylase"/>
</dbReference>
<evidence type="ECO:0000259" key="4">
    <source>
        <dbReference type="Pfam" id="PF05118"/>
    </source>
</evidence>
<keyword evidence="6" id="KW-1185">Reference proteome</keyword>
<evidence type="ECO:0000256" key="3">
    <source>
        <dbReference type="ARBA" id="ARBA00023002"/>
    </source>
</evidence>
<dbReference type="Proteomes" id="UP001363151">
    <property type="component" value="Unassembled WGS sequence"/>
</dbReference>
<dbReference type="EMBL" id="JBBJCI010000204">
    <property type="protein sequence ID" value="KAK7241217.1"/>
    <property type="molecule type" value="Genomic_DNA"/>
</dbReference>